<dbReference type="OrthoDB" id="2220012at2759"/>
<dbReference type="GO" id="GO:0003676">
    <property type="term" value="F:nucleic acid binding"/>
    <property type="evidence" value="ECO:0007669"/>
    <property type="project" value="InterPro"/>
</dbReference>
<accession>I1C9D2</accession>
<sequence length="216" mass="25349">MSYKLSKNNVGRPSSFTTEHESYIRELLDKDPQFFSENIIETRYEWFMRWKDSDVNFTNDYIFIDEAGFHINLRNNCKADTGTPVIFIIEEPATEYVDDNNESNAQDSSESISKDLKGNYLVMNNCIIHKSKPMMKKIESYGYKLIYLSPYSPELNPIEQFWAILKGKLKRHKLLTEEKMSDRIAETCNTIPSEILYNFASHSERQSIQCYNKTPF</sequence>
<name>I1C9D2_RHIO9</name>
<dbReference type="EMBL" id="CH476738">
    <property type="protein sequence ID" value="EIE85062.1"/>
    <property type="molecule type" value="Genomic_DNA"/>
</dbReference>
<dbReference type="Gene3D" id="3.30.420.10">
    <property type="entry name" value="Ribonuclease H-like superfamily/Ribonuclease H"/>
    <property type="match status" value="1"/>
</dbReference>
<dbReference type="InterPro" id="IPR036397">
    <property type="entry name" value="RNaseH_sf"/>
</dbReference>
<dbReference type="VEuPathDB" id="FungiDB:RO3G_09772"/>
<organism evidence="2 3">
    <name type="scientific">Rhizopus delemar (strain RA 99-880 / ATCC MYA-4621 / FGSC 9543 / NRRL 43880)</name>
    <name type="common">Mucormycosis agent</name>
    <name type="synonym">Rhizopus arrhizus var. delemar</name>
    <dbReference type="NCBI Taxonomy" id="246409"/>
    <lineage>
        <taxon>Eukaryota</taxon>
        <taxon>Fungi</taxon>
        <taxon>Fungi incertae sedis</taxon>
        <taxon>Mucoromycota</taxon>
        <taxon>Mucoromycotina</taxon>
        <taxon>Mucoromycetes</taxon>
        <taxon>Mucorales</taxon>
        <taxon>Mucorineae</taxon>
        <taxon>Rhizopodaceae</taxon>
        <taxon>Rhizopus</taxon>
    </lineage>
</organism>
<dbReference type="InterPro" id="IPR038717">
    <property type="entry name" value="Tc1-like_DDE_dom"/>
</dbReference>
<proteinExistence type="predicted"/>
<protein>
    <recommendedName>
        <fullName evidence="1">Tc1-like transposase DDE domain-containing protein</fullName>
    </recommendedName>
</protein>
<evidence type="ECO:0000313" key="3">
    <source>
        <dbReference type="Proteomes" id="UP000009138"/>
    </source>
</evidence>
<dbReference type="RefSeq" id="XP_067520458.1">
    <property type="nucleotide sequence ID" value="XM_067664357.1"/>
</dbReference>
<feature type="domain" description="Tc1-like transposase DDE" evidence="1">
    <location>
        <begin position="118"/>
        <end position="176"/>
    </location>
</feature>
<dbReference type="GeneID" id="93616738"/>
<dbReference type="PANTHER" id="PTHR46564">
    <property type="entry name" value="TRANSPOSASE"/>
    <property type="match status" value="1"/>
</dbReference>
<keyword evidence="3" id="KW-1185">Reference proteome</keyword>
<dbReference type="AlphaFoldDB" id="I1C9D2"/>
<dbReference type="PANTHER" id="PTHR46564:SF1">
    <property type="entry name" value="TRANSPOSASE"/>
    <property type="match status" value="1"/>
</dbReference>
<reference evidence="2 3" key="1">
    <citation type="journal article" date="2009" name="PLoS Genet.">
        <title>Genomic analysis of the basal lineage fungus Rhizopus oryzae reveals a whole-genome duplication.</title>
        <authorList>
            <person name="Ma L.-J."/>
            <person name="Ibrahim A.S."/>
            <person name="Skory C."/>
            <person name="Grabherr M.G."/>
            <person name="Burger G."/>
            <person name="Butler M."/>
            <person name="Elias M."/>
            <person name="Idnurm A."/>
            <person name="Lang B.F."/>
            <person name="Sone T."/>
            <person name="Abe A."/>
            <person name="Calvo S.E."/>
            <person name="Corrochano L.M."/>
            <person name="Engels R."/>
            <person name="Fu J."/>
            <person name="Hansberg W."/>
            <person name="Kim J.-M."/>
            <person name="Kodira C.D."/>
            <person name="Koehrsen M.J."/>
            <person name="Liu B."/>
            <person name="Miranda-Saavedra D."/>
            <person name="O'Leary S."/>
            <person name="Ortiz-Castellanos L."/>
            <person name="Poulter R."/>
            <person name="Rodriguez-Romero J."/>
            <person name="Ruiz-Herrera J."/>
            <person name="Shen Y.-Q."/>
            <person name="Zeng Q."/>
            <person name="Galagan J."/>
            <person name="Birren B.W."/>
            <person name="Cuomo C.A."/>
            <person name="Wickes B.L."/>
        </authorList>
    </citation>
    <scope>NUCLEOTIDE SEQUENCE [LARGE SCALE GENOMIC DNA]</scope>
    <source>
        <strain evidence="3">RA 99-880 / ATCC MYA-4621 / FGSC 9543 / NRRL 43880</strain>
    </source>
</reference>
<evidence type="ECO:0000259" key="1">
    <source>
        <dbReference type="Pfam" id="PF13358"/>
    </source>
</evidence>
<dbReference type="STRING" id="246409.I1C9D2"/>
<dbReference type="Pfam" id="PF13358">
    <property type="entry name" value="DDE_3"/>
    <property type="match status" value="1"/>
</dbReference>
<dbReference type="Proteomes" id="UP000009138">
    <property type="component" value="Unassembled WGS sequence"/>
</dbReference>
<evidence type="ECO:0000313" key="2">
    <source>
        <dbReference type="EMBL" id="EIE85062.1"/>
    </source>
</evidence>
<dbReference type="InParanoid" id="I1C9D2"/>
<gene>
    <name evidence="2" type="ORF">RO3G_09772</name>
</gene>